<dbReference type="InterPro" id="IPR011123">
    <property type="entry name" value="Y_Y_Y"/>
</dbReference>
<dbReference type="Gene3D" id="3.30.565.10">
    <property type="entry name" value="Histidine kinase-like ATPase, C-terminal domain"/>
    <property type="match status" value="1"/>
</dbReference>
<comment type="caution">
    <text evidence="9">The sequence shown here is derived from an EMBL/GenBank/DDBJ whole genome shotgun (WGS) entry which is preliminary data.</text>
</comment>
<dbReference type="InterPro" id="IPR003594">
    <property type="entry name" value="HATPase_dom"/>
</dbReference>
<keyword evidence="6" id="KW-0472">Membrane</keyword>
<dbReference type="CDD" id="cd16922">
    <property type="entry name" value="HATPase_EvgS-ArcB-TorS-like"/>
    <property type="match status" value="1"/>
</dbReference>
<dbReference type="InterPro" id="IPR036097">
    <property type="entry name" value="HisK_dim/P_sf"/>
</dbReference>
<comment type="catalytic activity">
    <reaction evidence="1">
        <text>ATP + protein L-histidine = ADP + protein N-phospho-L-histidine.</text>
        <dbReference type="EC" id="2.7.13.3"/>
    </reaction>
</comment>
<dbReference type="Proteomes" id="UP000609849">
    <property type="component" value="Unassembled WGS sequence"/>
</dbReference>
<dbReference type="InterPro" id="IPR003661">
    <property type="entry name" value="HisK_dim/P_dom"/>
</dbReference>
<dbReference type="PANTHER" id="PTHR43547">
    <property type="entry name" value="TWO-COMPONENT HISTIDINE KINASE"/>
    <property type="match status" value="1"/>
</dbReference>
<name>A0ABR7JLP6_9FIRM</name>
<evidence type="ECO:0000256" key="6">
    <source>
        <dbReference type="SAM" id="Phobius"/>
    </source>
</evidence>
<evidence type="ECO:0000256" key="4">
    <source>
        <dbReference type="ARBA" id="ARBA00022777"/>
    </source>
</evidence>
<dbReference type="Gene3D" id="2.130.10.10">
    <property type="entry name" value="YVTN repeat-like/Quinoprotein amine dehydrogenase"/>
    <property type="match status" value="4"/>
</dbReference>
<dbReference type="Pfam" id="PF00512">
    <property type="entry name" value="HisKA"/>
    <property type="match status" value="1"/>
</dbReference>
<feature type="signal peptide" evidence="7">
    <location>
        <begin position="1"/>
        <end position="28"/>
    </location>
</feature>
<dbReference type="InterPro" id="IPR013783">
    <property type="entry name" value="Ig-like_fold"/>
</dbReference>
<accession>A0ABR7JLP6</accession>
<dbReference type="CDD" id="cd00082">
    <property type="entry name" value="HisKA"/>
    <property type="match status" value="1"/>
</dbReference>
<reference evidence="9 10" key="1">
    <citation type="submission" date="2020-08" db="EMBL/GenBank/DDBJ databases">
        <authorList>
            <person name="Liu C."/>
            <person name="Sun Q."/>
        </authorList>
    </citation>
    <scope>NUCLEOTIDE SEQUENCE [LARGE SCALE GENOMIC DNA]</scope>
    <source>
        <strain evidence="9 10">NSJ-18</strain>
    </source>
</reference>
<keyword evidence="5" id="KW-0902">Two-component regulatory system</keyword>
<dbReference type="RefSeq" id="WP_153925350.1">
    <property type="nucleotide sequence ID" value="NZ_JACRWE010000001.1"/>
</dbReference>
<keyword evidence="7" id="KW-0732">Signal</keyword>
<evidence type="ECO:0000313" key="9">
    <source>
        <dbReference type="EMBL" id="MBC5995526.1"/>
    </source>
</evidence>
<dbReference type="SUPFAM" id="SSF55874">
    <property type="entry name" value="ATPase domain of HSP90 chaperone/DNA topoisomerase II/histidine kinase"/>
    <property type="match status" value="1"/>
</dbReference>
<dbReference type="GO" id="GO:0016301">
    <property type="term" value="F:kinase activity"/>
    <property type="evidence" value="ECO:0007669"/>
    <property type="project" value="UniProtKB-KW"/>
</dbReference>
<dbReference type="PRINTS" id="PR00344">
    <property type="entry name" value="BCTRLSENSOR"/>
</dbReference>
<dbReference type="SMART" id="SM00387">
    <property type="entry name" value="HATPase_c"/>
    <property type="match status" value="1"/>
</dbReference>
<gene>
    <name evidence="9" type="ORF">H8923_02020</name>
</gene>
<keyword evidence="6" id="KW-0812">Transmembrane</keyword>
<dbReference type="InterPro" id="IPR005467">
    <property type="entry name" value="His_kinase_dom"/>
</dbReference>
<dbReference type="EC" id="2.7.13.3" evidence="2"/>
<dbReference type="SMART" id="SM00388">
    <property type="entry name" value="HisKA"/>
    <property type="match status" value="1"/>
</dbReference>
<feature type="transmembrane region" description="Helical" evidence="6">
    <location>
        <begin position="776"/>
        <end position="796"/>
    </location>
</feature>
<dbReference type="InterPro" id="IPR004358">
    <property type="entry name" value="Sig_transdc_His_kin-like_C"/>
</dbReference>
<dbReference type="InterPro" id="IPR015943">
    <property type="entry name" value="WD40/YVTN_repeat-like_dom_sf"/>
</dbReference>
<keyword evidence="4 9" id="KW-0418">Kinase</keyword>
<keyword evidence="4 9" id="KW-0808">Transferase</keyword>
<dbReference type="Gene3D" id="1.10.287.130">
    <property type="match status" value="1"/>
</dbReference>
<evidence type="ECO:0000259" key="8">
    <source>
        <dbReference type="PROSITE" id="PS50109"/>
    </source>
</evidence>
<protein>
    <recommendedName>
        <fullName evidence="2">histidine kinase</fullName>
        <ecNumber evidence="2">2.7.13.3</ecNumber>
    </recommendedName>
</protein>
<keyword evidence="3" id="KW-0597">Phosphoprotein</keyword>
<dbReference type="EMBL" id="JACRWE010000001">
    <property type="protein sequence ID" value="MBC5995526.1"/>
    <property type="molecule type" value="Genomic_DNA"/>
</dbReference>
<evidence type="ECO:0000256" key="1">
    <source>
        <dbReference type="ARBA" id="ARBA00000085"/>
    </source>
</evidence>
<dbReference type="SUPFAM" id="SSF63829">
    <property type="entry name" value="Calcium-dependent phosphotriesterase"/>
    <property type="match status" value="3"/>
</dbReference>
<feature type="chain" id="PRO_5046618915" description="histidine kinase" evidence="7">
    <location>
        <begin position="29"/>
        <end position="1068"/>
    </location>
</feature>
<sequence>MIDIKKSLKNIFLTIISILTLSSEHAYATSYNDIIFKSLTIENGLSQSTVETILQDSNGYIWIGTNDGLNKYNGYSFKKYEHDIYNKNTISSNYIVDIIEDQDGYIWVSTTNGLNKINPKDDTIINYFTTSKDKSLSNNRICEILVRKNNDILVTTSDGLNLYNKDTDSFERILGNKNDLPSQYIHSIEEDYYENIWLGTQSGLVKLDKNLTKIQEFTNKTVESISDNPIYRVYSDGPDNIWVATLGSGLININSKTNDIKTYKNNNSKKSLPNDVVRDILRDSNGNLWIVTQGGICKYNESDDNFTTYKNKIYNQNSLIDDKAYCIIEDKSGLMWVGTYKGISLFDSNNKFEHYSTDPFDKNSLSSNMIHGIYEDSINNIWVGTSIKGVNIIDKKTNNIKILSTENSDLCNDSIADITGTKNEIFIGTAGGLSVINQSSKSIENFTTKDGLPVDPIKSLFIDSTNHLWIGTNKGLAIMDINTKKILNITHVLENNSINDLFIKDIYESKNGNYYIGCFLDGGLVQLNPIDNSIKVYKNIENDNSSISNNSIRSISEDNLGNLLVGTSHGLNILDVDSGKFKHYTTNDGLPNNTIYGILVDSYNHIWMSTNSGLSKFNPSTEVFQNFTIIDGIQSNEFNGNAYFKANDGKFYFGGINGLNAFFPEKIDVSEFTPNVIFDEFKVEGLSYDTTSNYDLESNENNISLSFFVNDYKNLNGVQYYYMLEGSDENWNISHNNEIIYGNLSPGNYTFKVKALNYNGVMSPENKISFTIKPPFWKSNLAIYIYIIIFLIAIYFNRSKVKRLDKLVEKRTEELVYEMNKNKKLFNKLIKLEVSKNNYFVNLSHELRTPLNVLNGTSQLIKDFNKKGEIEPNKLDYYMDIMTRNCNRLLNIINNIIDTSKLQSDNYIITKKNEDIVYIVEETILGLKDYIESKGIEFTIDTMVEEKVIECDKYEIERCIVNLIGNAVKFTPKGGKIDVLINDLDSAVEIRIKDTGIGISKENQLTIFNKFNQVLDSNSESKGGSGLGLTITKHLIELHNGQISVKSKLGEGSEFIIILPTNSNENIN</sequence>
<dbReference type="PANTHER" id="PTHR43547:SF2">
    <property type="entry name" value="HYBRID SIGNAL TRANSDUCTION HISTIDINE KINASE C"/>
    <property type="match status" value="1"/>
</dbReference>
<evidence type="ECO:0000256" key="2">
    <source>
        <dbReference type="ARBA" id="ARBA00012438"/>
    </source>
</evidence>
<dbReference type="Pfam" id="PF02518">
    <property type="entry name" value="HATPase_c"/>
    <property type="match status" value="1"/>
</dbReference>
<keyword evidence="10" id="KW-1185">Reference proteome</keyword>
<evidence type="ECO:0000256" key="3">
    <source>
        <dbReference type="ARBA" id="ARBA00022553"/>
    </source>
</evidence>
<keyword evidence="6" id="KW-1133">Transmembrane helix</keyword>
<proteinExistence type="predicted"/>
<evidence type="ECO:0000313" key="10">
    <source>
        <dbReference type="Proteomes" id="UP000609849"/>
    </source>
</evidence>
<evidence type="ECO:0000256" key="5">
    <source>
        <dbReference type="ARBA" id="ARBA00023012"/>
    </source>
</evidence>
<organism evidence="9 10">
    <name type="scientific">Romboutsia faecis</name>
    <dbReference type="NCBI Taxonomy" id="2764597"/>
    <lineage>
        <taxon>Bacteria</taxon>
        <taxon>Bacillati</taxon>
        <taxon>Bacillota</taxon>
        <taxon>Clostridia</taxon>
        <taxon>Peptostreptococcales</taxon>
        <taxon>Peptostreptococcaceae</taxon>
        <taxon>Romboutsia</taxon>
    </lineage>
</organism>
<dbReference type="PROSITE" id="PS50109">
    <property type="entry name" value="HIS_KIN"/>
    <property type="match status" value="1"/>
</dbReference>
<dbReference type="InterPro" id="IPR011110">
    <property type="entry name" value="Reg_prop"/>
</dbReference>
<dbReference type="SUPFAM" id="SSF47384">
    <property type="entry name" value="Homodimeric domain of signal transducing histidine kinase"/>
    <property type="match status" value="1"/>
</dbReference>
<evidence type="ECO:0000256" key="7">
    <source>
        <dbReference type="SAM" id="SignalP"/>
    </source>
</evidence>
<dbReference type="Pfam" id="PF07495">
    <property type="entry name" value="Y_Y_Y"/>
    <property type="match status" value="1"/>
</dbReference>
<dbReference type="Gene3D" id="2.60.40.10">
    <property type="entry name" value="Immunoglobulins"/>
    <property type="match status" value="1"/>
</dbReference>
<feature type="domain" description="Histidine kinase" evidence="8">
    <location>
        <begin position="842"/>
        <end position="1063"/>
    </location>
</feature>
<dbReference type="InterPro" id="IPR036890">
    <property type="entry name" value="HATPase_C_sf"/>
</dbReference>
<dbReference type="Pfam" id="PF07494">
    <property type="entry name" value="Reg_prop"/>
    <property type="match status" value="9"/>
</dbReference>